<dbReference type="Gene3D" id="1.10.3730.20">
    <property type="match status" value="1"/>
</dbReference>
<feature type="transmembrane region" description="Helical" evidence="6">
    <location>
        <begin position="144"/>
        <end position="163"/>
    </location>
</feature>
<evidence type="ECO:0000256" key="6">
    <source>
        <dbReference type="SAM" id="Phobius"/>
    </source>
</evidence>
<organism evidence="8 9">
    <name type="scientific">Thermotoga petrophila</name>
    <dbReference type="NCBI Taxonomy" id="93929"/>
    <lineage>
        <taxon>Bacteria</taxon>
        <taxon>Thermotogati</taxon>
        <taxon>Thermotogota</taxon>
        <taxon>Thermotogae</taxon>
        <taxon>Thermotogales</taxon>
        <taxon>Thermotogaceae</taxon>
        <taxon>Thermotoga</taxon>
    </lineage>
</organism>
<name>A0A117L3B6_9THEM</name>
<evidence type="ECO:0000259" key="7">
    <source>
        <dbReference type="Pfam" id="PF00892"/>
    </source>
</evidence>
<keyword evidence="3 6" id="KW-0812">Transmembrane</keyword>
<keyword evidence="5 6" id="KW-0472">Membrane</keyword>
<gene>
    <name evidence="8" type="ORF">XD57_0470</name>
</gene>
<feature type="transmembrane region" description="Helical" evidence="6">
    <location>
        <begin position="5"/>
        <end position="23"/>
    </location>
</feature>
<feature type="transmembrane region" description="Helical" evidence="6">
    <location>
        <begin position="63"/>
        <end position="80"/>
    </location>
</feature>
<proteinExistence type="predicted"/>
<feature type="domain" description="EamA" evidence="7">
    <location>
        <begin position="146"/>
        <end position="279"/>
    </location>
</feature>
<dbReference type="PANTHER" id="PTHR32322">
    <property type="entry name" value="INNER MEMBRANE TRANSPORTER"/>
    <property type="match status" value="1"/>
</dbReference>
<dbReference type="SUPFAM" id="SSF103481">
    <property type="entry name" value="Multidrug resistance efflux transporter EmrE"/>
    <property type="match status" value="2"/>
</dbReference>
<dbReference type="AlphaFoldDB" id="A0A117L3B6"/>
<dbReference type="Pfam" id="PF00892">
    <property type="entry name" value="EamA"/>
    <property type="match status" value="2"/>
</dbReference>
<dbReference type="PANTHER" id="PTHR32322:SF18">
    <property type="entry name" value="S-ADENOSYLMETHIONINE_S-ADENOSYLHOMOCYSTEINE TRANSPORTER"/>
    <property type="match status" value="1"/>
</dbReference>
<evidence type="ECO:0000256" key="1">
    <source>
        <dbReference type="ARBA" id="ARBA00004651"/>
    </source>
</evidence>
<evidence type="ECO:0000313" key="9">
    <source>
        <dbReference type="Proteomes" id="UP000058636"/>
    </source>
</evidence>
<dbReference type="InterPro" id="IPR050638">
    <property type="entry name" value="AA-Vitamin_Transporters"/>
</dbReference>
<feature type="transmembrane region" description="Helical" evidence="6">
    <location>
        <begin position="29"/>
        <end position="51"/>
    </location>
</feature>
<sequence>MDLRVLLSGLAYSTIFGLSFLFTKNALDYVTPLTFLSLRFIVAFLSYLLLLITGAVKLGKKPYWKLWKLVLFQPVLYFLFETYGLQRVNSSEAGMIIALIPVVVNLLAPFILKEKGDLLHYLLVGMGFLGVSFIVGFNITPGNIAGKVFMLLAVLSGAMYSVFSRKFSKEFTPTEITFFMMMTGSVFFTLLSLSTGDFRPVFNVHVVIGALYLGVLSSTVAFFLLNYAIRKMSPIFTTLFSNFTTVVSVIAGVVFRNETVGTQQIAGMGLIISSLIIMSLRRSYKRLSRAQKL</sequence>
<dbReference type="InterPro" id="IPR037185">
    <property type="entry name" value="EmrE-like"/>
</dbReference>
<reference evidence="8 9" key="1">
    <citation type="journal article" date="2015" name="MBio">
        <title>Genome-Resolved Metagenomic Analysis Reveals Roles for Candidate Phyla and Other Microbial Community Members in Biogeochemical Transformations in Oil Reservoirs.</title>
        <authorList>
            <person name="Hu P."/>
            <person name="Tom L."/>
            <person name="Singh A."/>
            <person name="Thomas B.C."/>
            <person name="Baker B.J."/>
            <person name="Piceno Y.M."/>
            <person name="Andersen G.L."/>
            <person name="Banfield J.F."/>
        </authorList>
    </citation>
    <scope>NUCLEOTIDE SEQUENCE [LARGE SCALE GENOMIC DNA]</scope>
    <source>
        <strain evidence="8">46_26</strain>
    </source>
</reference>
<feature type="transmembrane region" description="Helical" evidence="6">
    <location>
        <begin position="175"/>
        <end position="194"/>
    </location>
</feature>
<feature type="transmembrane region" description="Helical" evidence="6">
    <location>
        <begin position="92"/>
        <end position="112"/>
    </location>
</feature>
<feature type="domain" description="EamA" evidence="7">
    <location>
        <begin position="6"/>
        <end position="135"/>
    </location>
</feature>
<dbReference type="PATRIC" id="fig|93930.3.peg.1314"/>
<feature type="transmembrane region" description="Helical" evidence="6">
    <location>
        <begin position="119"/>
        <end position="138"/>
    </location>
</feature>
<accession>A0A117L3B6</accession>
<evidence type="ECO:0000313" key="8">
    <source>
        <dbReference type="EMBL" id="KUK23423.1"/>
    </source>
</evidence>
<comment type="subcellular location">
    <subcellularLocation>
        <location evidence="1">Cell membrane</location>
        <topology evidence="1">Multi-pass membrane protein</topology>
    </subcellularLocation>
</comment>
<keyword evidence="2" id="KW-1003">Cell membrane</keyword>
<protein>
    <recommendedName>
        <fullName evidence="7">EamA domain-containing protein</fullName>
    </recommendedName>
</protein>
<evidence type="ECO:0000256" key="3">
    <source>
        <dbReference type="ARBA" id="ARBA00022692"/>
    </source>
</evidence>
<feature type="transmembrane region" description="Helical" evidence="6">
    <location>
        <begin position="261"/>
        <end position="280"/>
    </location>
</feature>
<dbReference type="EMBL" id="LGFG01000025">
    <property type="protein sequence ID" value="KUK23423.1"/>
    <property type="molecule type" value="Genomic_DNA"/>
</dbReference>
<feature type="transmembrane region" description="Helical" evidence="6">
    <location>
        <begin position="206"/>
        <end position="228"/>
    </location>
</feature>
<dbReference type="Proteomes" id="UP000058636">
    <property type="component" value="Unassembled WGS sequence"/>
</dbReference>
<evidence type="ECO:0000256" key="5">
    <source>
        <dbReference type="ARBA" id="ARBA00023136"/>
    </source>
</evidence>
<dbReference type="InterPro" id="IPR000620">
    <property type="entry name" value="EamA_dom"/>
</dbReference>
<comment type="caution">
    <text evidence="8">The sequence shown here is derived from an EMBL/GenBank/DDBJ whole genome shotgun (WGS) entry which is preliminary data.</text>
</comment>
<dbReference type="GO" id="GO:0005886">
    <property type="term" value="C:plasma membrane"/>
    <property type="evidence" value="ECO:0007669"/>
    <property type="project" value="UniProtKB-SubCell"/>
</dbReference>
<feature type="transmembrane region" description="Helical" evidence="6">
    <location>
        <begin position="235"/>
        <end position="255"/>
    </location>
</feature>
<evidence type="ECO:0000256" key="2">
    <source>
        <dbReference type="ARBA" id="ARBA00022475"/>
    </source>
</evidence>
<evidence type="ECO:0000256" key="4">
    <source>
        <dbReference type="ARBA" id="ARBA00022989"/>
    </source>
</evidence>
<keyword evidence="4 6" id="KW-1133">Transmembrane helix</keyword>